<dbReference type="EMBL" id="OOIL02002764">
    <property type="protein sequence ID" value="VFQ84511.1"/>
    <property type="molecule type" value="Genomic_DNA"/>
</dbReference>
<organism evidence="2 3">
    <name type="scientific">Cuscuta campestris</name>
    <dbReference type="NCBI Taxonomy" id="132261"/>
    <lineage>
        <taxon>Eukaryota</taxon>
        <taxon>Viridiplantae</taxon>
        <taxon>Streptophyta</taxon>
        <taxon>Embryophyta</taxon>
        <taxon>Tracheophyta</taxon>
        <taxon>Spermatophyta</taxon>
        <taxon>Magnoliopsida</taxon>
        <taxon>eudicotyledons</taxon>
        <taxon>Gunneridae</taxon>
        <taxon>Pentapetalae</taxon>
        <taxon>asterids</taxon>
        <taxon>lamiids</taxon>
        <taxon>Solanales</taxon>
        <taxon>Convolvulaceae</taxon>
        <taxon>Cuscuteae</taxon>
        <taxon>Cuscuta</taxon>
        <taxon>Cuscuta subgen. Grammica</taxon>
        <taxon>Cuscuta sect. Cleistogrammica</taxon>
    </lineage>
</organism>
<dbReference type="InterPro" id="IPR016024">
    <property type="entry name" value="ARM-type_fold"/>
</dbReference>
<reference evidence="2 3" key="1">
    <citation type="submission" date="2018-04" db="EMBL/GenBank/DDBJ databases">
        <authorList>
            <person name="Vogel A."/>
        </authorList>
    </citation>
    <scope>NUCLEOTIDE SEQUENCE [LARGE SCALE GENOMIC DNA]</scope>
</reference>
<dbReference type="PANTHER" id="PTHR46043:SF9">
    <property type="entry name" value="ARM REPEAT SUPERFAMILY PROTEIN"/>
    <property type="match status" value="1"/>
</dbReference>
<evidence type="ECO:0008006" key="4">
    <source>
        <dbReference type="Google" id="ProtNLM"/>
    </source>
</evidence>
<dbReference type="InterPro" id="IPR000225">
    <property type="entry name" value="Armadillo"/>
</dbReference>
<sequence length="229" mass="24694">MVEDDGKRTAPEEDEKKVLEVLCRNSVTALVQLFTAATSPKIREKAVTVVCSLVAVRRFDKWMVEEGVLPPLIRLVESGTDLGKEKSALSLKRLSSSVSTARAIFGHGGVRPLAEVCAAAGDSVTQSTAACTLKNVSVVPEVRQVLVKEVAIKLMIDLLDFAPLVGTKNHAAECLQNLTAGTDDIKRRVVSEGGVRSLLAFLDRQGPPREPTVLAVRNVVQWALTNELV</sequence>
<dbReference type="OrthoDB" id="409644at2759"/>
<dbReference type="InterPro" id="IPR011989">
    <property type="entry name" value="ARM-like"/>
</dbReference>
<dbReference type="Gene3D" id="1.25.10.10">
    <property type="entry name" value="Leucine-rich Repeat Variant"/>
    <property type="match status" value="1"/>
</dbReference>
<evidence type="ECO:0000256" key="1">
    <source>
        <dbReference type="ARBA" id="ARBA00022737"/>
    </source>
</evidence>
<dbReference type="PANTHER" id="PTHR46043">
    <property type="entry name" value="ARM REPEAT SUPERFAMILY PROTEIN"/>
    <property type="match status" value="1"/>
</dbReference>
<evidence type="ECO:0000313" key="3">
    <source>
        <dbReference type="Proteomes" id="UP000595140"/>
    </source>
</evidence>
<keyword evidence="3" id="KW-1185">Reference proteome</keyword>
<dbReference type="SUPFAM" id="SSF48371">
    <property type="entry name" value="ARM repeat"/>
    <property type="match status" value="1"/>
</dbReference>
<protein>
    <recommendedName>
        <fullName evidence="4">Armadillo repeat-containing domain-containing protein</fullName>
    </recommendedName>
</protein>
<dbReference type="SMART" id="SM00185">
    <property type="entry name" value="ARM"/>
    <property type="match status" value="4"/>
</dbReference>
<gene>
    <name evidence="2" type="ORF">CCAM_LOCUS26287</name>
</gene>
<keyword evidence="1" id="KW-0677">Repeat</keyword>
<accession>A0A484M6K3</accession>
<proteinExistence type="predicted"/>
<dbReference type="AlphaFoldDB" id="A0A484M6K3"/>
<dbReference type="Proteomes" id="UP000595140">
    <property type="component" value="Unassembled WGS sequence"/>
</dbReference>
<name>A0A484M6K3_9ASTE</name>
<evidence type="ECO:0000313" key="2">
    <source>
        <dbReference type="EMBL" id="VFQ84511.1"/>
    </source>
</evidence>